<feature type="compositionally biased region" description="Basic and acidic residues" evidence="1">
    <location>
        <begin position="118"/>
        <end position="128"/>
    </location>
</feature>
<dbReference type="EMBL" id="HBEL01014783">
    <property type="protein sequence ID" value="CAD8410954.1"/>
    <property type="molecule type" value="Transcribed_RNA"/>
</dbReference>
<dbReference type="AlphaFoldDB" id="A0A7S0C3P8"/>
<dbReference type="PANTHER" id="PTHR10476">
    <property type="entry name" value="CHARGED MULTIVESICULAR BODY PROTEIN"/>
    <property type="match status" value="1"/>
</dbReference>
<organism evidence="2">
    <name type="scientific">Proboscia inermis</name>
    <dbReference type="NCBI Taxonomy" id="420281"/>
    <lineage>
        <taxon>Eukaryota</taxon>
        <taxon>Sar</taxon>
        <taxon>Stramenopiles</taxon>
        <taxon>Ochrophyta</taxon>
        <taxon>Bacillariophyta</taxon>
        <taxon>Coscinodiscophyceae</taxon>
        <taxon>Rhizosoleniophycidae</taxon>
        <taxon>Rhizosoleniales</taxon>
        <taxon>Rhizosoleniaceae</taxon>
        <taxon>Proboscia</taxon>
    </lineage>
</organism>
<gene>
    <name evidence="2" type="ORF">PINE0816_LOCUS7077</name>
</gene>
<sequence length="136" mass="14941">MSSRIDAVSSRIETAIRMNQVTASMKGVVKGMSKGLQAMDVEKISNTMDTFEQQFEDLDVKSGYMEDAMNATTATSTPADQVDELVKMVADENNLDLGEEFAQAGPLSKKKPQVVEEEPAKAPEKDNLQARLNNLR</sequence>
<feature type="region of interest" description="Disordered" evidence="1">
    <location>
        <begin position="102"/>
        <end position="136"/>
    </location>
</feature>
<name>A0A7S0C3P8_9STRA</name>
<proteinExistence type="predicted"/>
<protein>
    <submittedName>
        <fullName evidence="2">Uncharacterized protein</fullName>
    </submittedName>
</protein>
<dbReference type="GO" id="GO:0007034">
    <property type="term" value="P:vacuolar transport"/>
    <property type="evidence" value="ECO:0007669"/>
    <property type="project" value="InterPro"/>
</dbReference>
<evidence type="ECO:0000256" key="1">
    <source>
        <dbReference type="SAM" id="MobiDB-lite"/>
    </source>
</evidence>
<accession>A0A7S0C3P8</accession>
<dbReference type="Pfam" id="PF03357">
    <property type="entry name" value="Snf7"/>
    <property type="match status" value="1"/>
</dbReference>
<dbReference type="InterPro" id="IPR005024">
    <property type="entry name" value="Snf7_fam"/>
</dbReference>
<evidence type="ECO:0000313" key="2">
    <source>
        <dbReference type="EMBL" id="CAD8410954.1"/>
    </source>
</evidence>
<reference evidence="2" key="1">
    <citation type="submission" date="2021-01" db="EMBL/GenBank/DDBJ databases">
        <authorList>
            <person name="Corre E."/>
            <person name="Pelletier E."/>
            <person name="Niang G."/>
            <person name="Scheremetjew M."/>
            <person name="Finn R."/>
            <person name="Kale V."/>
            <person name="Holt S."/>
            <person name="Cochrane G."/>
            <person name="Meng A."/>
            <person name="Brown T."/>
            <person name="Cohen L."/>
        </authorList>
    </citation>
    <scope>NUCLEOTIDE SEQUENCE</scope>
    <source>
        <strain evidence="2">CCAP1064/1</strain>
    </source>
</reference>
<dbReference type="Gene3D" id="6.10.140.1230">
    <property type="match status" value="1"/>
</dbReference>